<keyword evidence="3" id="KW-1185">Reference proteome</keyword>
<keyword evidence="1" id="KW-1133">Transmembrane helix</keyword>
<dbReference type="RefSeq" id="WP_151161618.1">
    <property type="nucleotide sequence ID" value="NZ_WKJO01000001.1"/>
</dbReference>
<protein>
    <recommendedName>
        <fullName evidence="4">Integral membrane protein</fullName>
    </recommendedName>
</protein>
<feature type="transmembrane region" description="Helical" evidence="1">
    <location>
        <begin position="12"/>
        <end position="37"/>
    </location>
</feature>
<sequence length="123" mass="12751">MAAPTDRPELTRLHYLGIVLAAITGVIHLVLGAGALASNLADPLGLAFVGAAAGFAGGIVAVLRGDRQTRSRAILFGIPFTAGQIVLYVAFNWPDVFGVGGVVDKIAQIALVAVLVVLYRRES</sequence>
<feature type="transmembrane region" description="Helical" evidence="1">
    <location>
        <begin position="97"/>
        <end position="119"/>
    </location>
</feature>
<evidence type="ECO:0000313" key="3">
    <source>
        <dbReference type="Proteomes" id="UP000439022"/>
    </source>
</evidence>
<feature type="transmembrane region" description="Helical" evidence="1">
    <location>
        <begin position="74"/>
        <end position="91"/>
    </location>
</feature>
<dbReference type="Proteomes" id="UP000439022">
    <property type="component" value="Unassembled WGS sequence"/>
</dbReference>
<gene>
    <name evidence="2" type="ORF">GJR96_03255</name>
</gene>
<dbReference type="AlphaFoldDB" id="A0A6A8GDT0"/>
<evidence type="ECO:0000313" key="2">
    <source>
        <dbReference type="EMBL" id="MRX20976.1"/>
    </source>
</evidence>
<comment type="caution">
    <text evidence="2">The sequence shown here is derived from an EMBL/GenBank/DDBJ whole genome shotgun (WGS) entry which is preliminary data.</text>
</comment>
<organism evidence="2 3">
    <name type="scientific">Haloferax litoreum</name>
    <dbReference type="NCBI Taxonomy" id="2666140"/>
    <lineage>
        <taxon>Archaea</taxon>
        <taxon>Methanobacteriati</taxon>
        <taxon>Methanobacteriota</taxon>
        <taxon>Stenosarchaea group</taxon>
        <taxon>Halobacteria</taxon>
        <taxon>Halobacteriales</taxon>
        <taxon>Haloferacaceae</taxon>
        <taxon>Haloferax</taxon>
    </lineage>
</organism>
<reference evidence="2 3" key="1">
    <citation type="submission" date="2019-11" db="EMBL/GenBank/DDBJ databases">
        <title>Whole genome sequence of Haloferax sp. MBLA0076.</title>
        <authorList>
            <person name="Seo M.-J."/>
            <person name="Cho E.-S."/>
        </authorList>
    </citation>
    <scope>NUCLEOTIDE SEQUENCE [LARGE SCALE GENOMIC DNA]</scope>
    <source>
        <strain evidence="2 3">MBLA0076</strain>
    </source>
</reference>
<name>A0A6A8GDT0_9EURY</name>
<keyword evidence="1" id="KW-0812">Transmembrane</keyword>
<evidence type="ECO:0008006" key="4">
    <source>
        <dbReference type="Google" id="ProtNLM"/>
    </source>
</evidence>
<evidence type="ECO:0000256" key="1">
    <source>
        <dbReference type="SAM" id="Phobius"/>
    </source>
</evidence>
<proteinExistence type="predicted"/>
<feature type="transmembrane region" description="Helical" evidence="1">
    <location>
        <begin position="43"/>
        <end position="62"/>
    </location>
</feature>
<dbReference type="EMBL" id="WKJO01000001">
    <property type="protein sequence ID" value="MRX20976.1"/>
    <property type="molecule type" value="Genomic_DNA"/>
</dbReference>
<keyword evidence="1" id="KW-0472">Membrane</keyword>
<accession>A0A6A8GDT0</accession>